<dbReference type="InterPro" id="IPR006311">
    <property type="entry name" value="TAT_signal"/>
</dbReference>
<comment type="subcellular location">
    <subcellularLocation>
        <location evidence="1">Cell envelope</location>
    </subcellularLocation>
</comment>
<keyword evidence="4 5" id="KW-0732">Signal</keyword>
<evidence type="ECO:0000256" key="5">
    <source>
        <dbReference type="SAM" id="SignalP"/>
    </source>
</evidence>
<keyword evidence="7" id="KW-1185">Reference proteome</keyword>
<reference evidence="6 7" key="1">
    <citation type="submission" date="2024-03" db="EMBL/GenBank/DDBJ databases">
        <title>Novel species of the genus Variovorax.</title>
        <authorList>
            <person name="Liu Q."/>
            <person name="Xin Y.-H."/>
        </authorList>
    </citation>
    <scope>NUCLEOTIDE SEQUENCE [LARGE SCALE GENOMIC DNA]</scope>
    <source>
        <strain evidence="6 7">KACC 18899</strain>
    </source>
</reference>
<evidence type="ECO:0000256" key="4">
    <source>
        <dbReference type="ARBA" id="ARBA00022729"/>
    </source>
</evidence>
<protein>
    <submittedName>
        <fullName evidence="6">TRAP transporter substrate-binding protein</fullName>
    </submittedName>
</protein>
<dbReference type="Gene3D" id="3.40.190.170">
    <property type="entry name" value="Bacterial extracellular solute-binding protein, family 7"/>
    <property type="match status" value="1"/>
</dbReference>
<dbReference type="NCBIfam" id="NF037995">
    <property type="entry name" value="TRAP_S1"/>
    <property type="match status" value="1"/>
</dbReference>
<accession>A0ABU8V9S2</accession>
<dbReference type="PANTHER" id="PTHR33376:SF4">
    <property type="entry name" value="SIALIC ACID-BINDING PERIPLASMIC PROTEIN SIAP"/>
    <property type="match status" value="1"/>
</dbReference>
<organism evidence="6 7">
    <name type="scientific">Variovorax ureilyticus</name>
    <dbReference type="NCBI Taxonomy" id="1836198"/>
    <lineage>
        <taxon>Bacteria</taxon>
        <taxon>Pseudomonadati</taxon>
        <taxon>Pseudomonadota</taxon>
        <taxon>Betaproteobacteria</taxon>
        <taxon>Burkholderiales</taxon>
        <taxon>Comamonadaceae</taxon>
        <taxon>Variovorax</taxon>
    </lineage>
</organism>
<dbReference type="PIRSF" id="PIRSF006470">
    <property type="entry name" value="DctB"/>
    <property type="match status" value="1"/>
</dbReference>
<evidence type="ECO:0000256" key="3">
    <source>
        <dbReference type="ARBA" id="ARBA00022448"/>
    </source>
</evidence>
<keyword evidence="3" id="KW-0813">Transport</keyword>
<feature type="signal peptide" evidence="5">
    <location>
        <begin position="1"/>
        <end position="35"/>
    </location>
</feature>
<feature type="chain" id="PRO_5047260471" evidence="5">
    <location>
        <begin position="36"/>
        <end position="343"/>
    </location>
</feature>
<evidence type="ECO:0000313" key="6">
    <source>
        <dbReference type="EMBL" id="MEJ8810325.1"/>
    </source>
</evidence>
<dbReference type="PANTHER" id="PTHR33376">
    <property type="match status" value="1"/>
</dbReference>
<dbReference type="Proteomes" id="UP001365846">
    <property type="component" value="Unassembled WGS sequence"/>
</dbReference>
<dbReference type="Pfam" id="PF03480">
    <property type="entry name" value="DctP"/>
    <property type="match status" value="1"/>
</dbReference>
<dbReference type="RefSeq" id="WP_340355652.1">
    <property type="nucleotide sequence ID" value="NZ_JBBKZU010000002.1"/>
</dbReference>
<dbReference type="InterPro" id="IPR004682">
    <property type="entry name" value="TRAP_DctP"/>
</dbReference>
<dbReference type="CDD" id="cd13603">
    <property type="entry name" value="PBP2_TRAP_Siap_TeaA_like"/>
    <property type="match status" value="1"/>
</dbReference>
<dbReference type="NCBIfam" id="TIGR00787">
    <property type="entry name" value="dctP"/>
    <property type="match status" value="1"/>
</dbReference>
<dbReference type="PROSITE" id="PS51318">
    <property type="entry name" value="TAT"/>
    <property type="match status" value="1"/>
</dbReference>
<comment type="similarity">
    <text evidence="2">Belongs to the bacterial solute-binding protein 7 family.</text>
</comment>
<comment type="caution">
    <text evidence="6">The sequence shown here is derived from an EMBL/GenBank/DDBJ whole genome shotgun (WGS) entry which is preliminary data.</text>
</comment>
<dbReference type="EMBL" id="JBBKZU010000002">
    <property type="protein sequence ID" value="MEJ8810325.1"/>
    <property type="molecule type" value="Genomic_DNA"/>
</dbReference>
<dbReference type="InterPro" id="IPR038404">
    <property type="entry name" value="TRAP_DctP_sf"/>
</dbReference>
<proteinExistence type="inferred from homology"/>
<name>A0ABU8V9S2_9BURK</name>
<dbReference type="InterPro" id="IPR018389">
    <property type="entry name" value="DctP_fam"/>
</dbReference>
<sequence>MTQPQTSRAGLTRRQCLAGAAALPLIAALPRRAHAAEFTYKLATGQDPSHPVNKRAQEAIERIKEATKGRLEIRLFPANQLGSDTDLLAQVRNGGVEFFNQASSVLSTLVPAAGIVNTGFAFTDYDQVWKAMDGPLGKYVRGQIEKVGLLTMSKPWDNGFRQITTSTKPINTPDDLKGLKLRVPSAPMLSTLFTALGASPTPINFNEVYSALQTKLVEGQENPLAIIATARLYEVQKYCSLTNHVWDAYWILGNRKAVDRLPKDIQEIVLREFDKSADDERADIAALSKSLRGDLQAKGLQFVEADKKAFKATLTKSTFYKDWRGKFGEDAWKLLEESAGSLA</sequence>
<evidence type="ECO:0000256" key="1">
    <source>
        <dbReference type="ARBA" id="ARBA00004196"/>
    </source>
</evidence>
<evidence type="ECO:0000256" key="2">
    <source>
        <dbReference type="ARBA" id="ARBA00009023"/>
    </source>
</evidence>
<evidence type="ECO:0000313" key="7">
    <source>
        <dbReference type="Proteomes" id="UP001365846"/>
    </source>
</evidence>
<gene>
    <name evidence="6" type="ORF">WKW77_04550</name>
</gene>